<accession>B3PHT9</accession>
<dbReference type="OrthoDB" id="8263000at2"/>
<dbReference type="RefSeq" id="WP_012489255.1">
    <property type="nucleotide sequence ID" value="NC_010995.1"/>
</dbReference>
<dbReference type="EMBL" id="CP000934">
    <property type="protein sequence ID" value="ACE82954.1"/>
    <property type="molecule type" value="Genomic_DNA"/>
</dbReference>
<feature type="region of interest" description="Disordered" evidence="1">
    <location>
        <begin position="1"/>
        <end position="21"/>
    </location>
</feature>
<dbReference type="KEGG" id="cja:CJA_3681"/>
<evidence type="ECO:0000313" key="2">
    <source>
        <dbReference type="EMBL" id="ACE82954.1"/>
    </source>
</evidence>
<gene>
    <name evidence="2" type="ordered locus">CJA_3681</name>
</gene>
<dbReference type="HOGENOM" id="CLU_007876_0_0_6"/>
<keyword evidence="3" id="KW-1185">Reference proteome</keyword>
<sequence>MNNPERLEASPGTGGAAAAPVTAHAITRRQDDGEGLDFASLRETGIAALQDLAGNIWSDYNLHDPGVTILEQLCYGLTELVYQMRIPVADQLADERGLIPVEDYFLYKPQDILPSRAVTPEDYAKTLLDQIADIDAITISSDNGLYDIRLKLVEPLIGQPLAADDKAGILAQVKQLYLAQRNLGEDINSIQLEEGRPCYLQGTIETTGKRPLAAIYADVFFQAARRLSSHVHIQRYETLAATESDLTQIFTGPLTRHGYIHSEGLAPEQNSRPLDELNALISRIEGVKKVYHLELVDGDGKPVQPGQDEHCYFLQFPDTLEQQKWLKIDFNPGKTDDPAGVVQGRAAWSERLMADTRRALQKLEFEYRAFRSNKANASNIYKPPQGLPRLALDYYSIQHQFPHVYGINSAGVPPSAGLERRQQAQQLKAYLYPMEQLMANLLEQVQQLHRLFHRAGGSDASYFCQWLDNLKVPNLEAIYRDPACIEAQVRQIQASHDPALERKSRALDTLLALYGEIFSQEALLHFNYYYNEQAGYWVISNKLRFLTHLIAISSSRGGGADLRQSPWGDDPGGLYTRLGILLGIENLAPEQPLSSCFERYQVQVIESQRLLAQGEFIELDDTAPPLYAVPQLSARQQERLNAWQVRNSKPLSLTPIMLREGTNLDTYRLSQDGEGAVTIYFCPPNKPRGLMLRRCQKREEAVDYVHRFKKIITQVNLQGEGFYLVEHLLLRPRQPQAPLADDFYPNRLSLVFPRWSARFSNPAFRQFAEKTIANQCPAHLLPQIYWVDLDALRHFETVYLTWREQLQAWCTQGGDATALDRAANNLRRWLERQTPSDAVWI</sequence>
<dbReference type="eggNOG" id="COG3422">
    <property type="taxonomic scope" value="Bacteria"/>
</dbReference>
<dbReference type="STRING" id="498211.CJA_3681"/>
<dbReference type="Proteomes" id="UP000001036">
    <property type="component" value="Chromosome"/>
</dbReference>
<name>B3PHT9_CELJU</name>
<evidence type="ECO:0000313" key="3">
    <source>
        <dbReference type="Proteomes" id="UP000001036"/>
    </source>
</evidence>
<reference evidence="2 3" key="1">
    <citation type="journal article" date="2008" name="J. Bacteriol.">
        <title>Insights into plant cell wall degradation from the genome sequence of the soil bacterium Cellvibrio japonicus.</title>
        <authorList>
            <person name="Deboy R.T."/>
            <person name="Mongodin E.F."/>
            <person name="Fouts D.E."/>
            <person name="Tailford L.E."/>
            <person name="Khouri H."/>
            <person name="Emerson J.B."/>
            <person name="Mohamoud Y."/>
            <person name="Watkins K."/>
            <person name="Henrissat B."/>
            <person name="Gilbert H.J."/>
            <person name="Nelson K.E."/>
        </authorList>
    </citation>
    <scope>NUCLEOTIDE SEQUENCE [LARGE SCALE GENOMIC DNA]</scope>
    <source>
        <strain evidence="2 3">Ueda107</strain>
    </source>
</reference>
<evidence type="ECO:0000256" key="1">
    <source>
        <dbReference type="SAM" id="MobiDB-lite"/>
    </source>
</evidence>
<organism evidence="2 3">
    <name type="scientific">Cellvibrio japonicus (strain Ueda107)</name>
    <name type="common">Pseudomonas fluorescens subsp. cellulosa</name>
    <dbReference type="NCBI Taxonomy" id="498211"/>
    <lineage>
        <taxon>Bacteria</taxon>
        <taxon>Pseudomonadati</taxon>
        <taxon>Pseudomonadota</taxon>
        <taxon>Gammaproteobacteria</taxon>
        <taxon>Cellvibrionales</taxon>
        <taxon>Cellvibrionaceae</taxon>
        <taxon>Cellvibrio</taxon>
    </lineage>
</organism>
<proteinExistence type="predicted"/>
<protein>
    <submittedName>
        <fullName evidence="2">Uncharacterized protein</fullName>
    </submittedName>
</protein>
<dbReference type="AlphaFoldDB" id="B3PHT9"/>